<feature type="region of interest" description="Disordered" evidence="1">
    <location>
        <begin position="1"/>
        <end position="27"/>
    </location>
</feature>
<comment type="caution">
    <text evidence="2">The sequence shown here is derived from an EMBL/GenBank/DDBJ whole genome shotgun (WGS) entry which is preliminary data.</text>
</comment>
<evidence type="ECO:0008006" key="4">
    <source>
        <dbReference type="Google" id="ProtNLM"/>
    </source>
</evidence>
<name>A0A7Y2KUB3_SPHPI</name>
<proteinExistence type="predicted"/>
<feature type="compositionally biased region" description="Basic and acidic residues" evidence="1">
    <location>
        <begin position="1"/>
        <end position="16"/>
    </location>
</feature>
<dbReference type="RefSeq" id="WP_170171016.1">
    <property type="nucleotide sequence ID" value="NZ_JABEOU010000064.1"/>
</dbReference>
<dbReference type="EMBL" id="JABEOU010000064">
    <property type="protein sequence ID" value="NNG59782.1"/>
    <property type="molecule type" value="Genomic_DNA"/>
</dbReference>
<evidence type="ECO:0000313" key="3">
    <source>
        <dbReference type="Proteomes" id="UP000550136"/>
    </source>
</evidence>
<gene>
    <name evidence="2" type="ORF">HKX06_20790</name>
</gene>
<accession>A0A7Y2KUB3</accession>
<reference evidence="2 3" key="1">
    <citation type="submission" date="2020-05" db="EMBL/GenBank/DDBJ databases">
        <title>Draft Genome Sequences of Sphingomonas sp. Isolated from the International Space Station.</title>
        <authorList>
            <person name="Bijlani S."/>
            <person name="Singh N.K."/>
            <person name="Mason C.E."/>
            <person name="Wang C.C."/>
            <person name="Venkateswaran K."/>
        </authorList>
    </citation>
    <scope>NUCLEOTIDE SEQUENCE [LARGE SCALE GENOMIC DNA]</scope>
    <source>
        <strain evidence="2 3">FKI-L5-BR-P1</strain>
    </source>
</reference>
<protein>
    <recommendedName>
        <fullName evidence="4">DUF5681 domain-containing protein</fullName>
    </recommendedName>
</protein>
<organism evidence="2 3">
    <name type="scientific">Sphingomonas paucimobilis</name>
    <name type="common">Pseudomonas paucimobilis</name>
    <dbReference type="NCBI Taxonomy" id="13689"/>
    <lineage>
        <taxon>Bacteria</taxon>
        <taxon>Pseudomonadati</taxon>
        <taxon>Pseudomonadota</taxon>
        <taxon>Alphaproteobacteria</taxon>
        <taxon>Sphingomonadales</taxon>
        <taxon>Sphingomonadaceae</taxon>
        <taxon>Sphingomonas</taxon>
    </lineage>
</organism>
<sequence length="141" mass="14670">MTTRNTGEKTRGRPFERGNPGKPKGARSHVTRAIEVMLAGQHEQLTQVAIDKALEGDTVALRLCLDRLAPPRKDTPITIDLPAVASAADAVTASAAVLAAVAAGECTPDEGGRVMALLTAHKAIVEAGDLEQRIAALEAKG</sequence>
<dbReference type="AlphaFoldDB" id="A0A7Y2KUB3"/>
<dbReference type="Proteomes" id="UP000550136">
    <property type="component" value="Unassembled WGS sequence"/>
</dbReference>
<evidence type="ECO:0000256" key="1">
    <source>
        <dbReference type="SAM" id="MobiDB-lite"/>
    </source>
</evidence>
<evidence type="ECO:0000313" key="2">
    <source>
        <dbReference type="EMBL" id="NNG59782.1"/>
    </source>
</evidence>